<dbReference type="SUPFAM" id="SSF48239">
    <property type="entry name" value="Terpenoid cyclases/Protein prenyltransferases"/>
    <property type="match status" value="1"/>
</dbReference>
<evidence type="ECO:0008006" key="3">
    <source>
        <dbReference type="Google" id="ProtNLM"/>
    </source>
</evidence>
<gene>
    <name evidence="1" type="ORF">JP09_002510</name>
</gene>
<evidence type="ECO:0000313" key="1">
    <source>
        <dbReference type="EMBL" id="PPD58764.1"/>
    </source>
</evidence>
<keyword evidence="2" id="KW-1185">Reference proteome</keyword>
<dbReference type="RefSeq" id="WP_102330248.1">
    <property type="nucleotide sequence ID" value="NZ_CP058566.2"/>
</dbReference>
<accession>A0A2P5P8Z6</accession>
<dbReference type="Proteomes" id="UP000235653">
    <property type="component" value="Unassembled WGS sequence"/>
</dbReference>
<protein>
    <recommendedName>
        <fullName evidence="3">Nitrogen fixation protein NifH</fullName>
    </recommendedName>
</protein>
<proteinExistence type="predicted"/>
<organism evidence="1 2">
    <name type="scientific">Dehalogenimonas etheniformans</name>
    <dbReference type="NCBI Taxonomy" id="1536648"/>
    <lineage>
        <taxon>Bacteria</taxon>
        <taxon>Bacillati</taxon>
        <taxon>Chloroflexota</taxon>
        <taxon>Dehalococcoidia</taxon>
        <taxon>Dehalococcoidales</taxon>
        <taxon>Dehalococcoidaceae</taxon>
        <taxon>Dehalogenimonas</taxon>
    </lineage>
</organism>
<dbReference type="OrthoDB" id="9790865at2"/>
<comment type="caution">
    <text evidence="1">The sequence shown here is derived from an EMBL/GenBank/DDBJ whole genome shotgun (WGS) entry which is preliminary data.</text>
</comment>
<reference evidence="1 2" key="1">
    <citation type="journal article" date="2017" name="ISME J.">
        <title>Grape pomace compost harbors organohalide-respiring Dehalogenimonas species with novel reductive dehalogenase genes.</title>
        <authorList>
            <person name="Yang Y."/>
            <person name="Higgins S.A."/>
            <person name="Yan J."/>
            <person name="Simsir B."/>
            <person name="Chourey K."/>
            <person name="Iyer R."/>
            <person name="Hettich R.L."/>
            <person name="Baldwin B."/>
            <person name="Ogles D.M."/>
            <person name="Loffler F.E."/>
        </authorList>
    </citation>
    <scope>NUCLEOTIDE SEQUENCE [LARGE SCALE GENOMIC DNA]</scope>
    <source>
        <strain evidence="1 2">GP</strain>
    </source>
</reference>
<dbReference type="EMBL" id="JQAN02000006">
    <property type="protein sequence ID" value="PPD58764.1"/>
    <property type="molecule type" value="Genomic_DNA"/>
</dbReference>
<dbReference type="AlphaFoldDB" id="A0A2P5P8Z6"/>
<name>A0A2P5P8Z6_9CHLR</name>
<sequence length="322" mass="36052">MKAPIDWLLEGEPWVEYVARRDLLGQDENSPRVGAARRAMLADPMVKGLIAELSGWPGTVISSHKSPGQPFHKLTFIADLGLVSGDPRMTEVVSRILANRSPEGPFLLPVPASTSGKESGQGKWAWALCDAPLIVYALVRFGLAHDPAVEQAVNYLAGLSFDAGWPCAVSKELGNFRGPGRKGEPCPYATLVMLKLLSQLDRFRDSSGCHRGAESLLSLWAHSRNRHPFMFYMGTDFRKLKAPFIWYDLLHVLDVLSRFPWLGDDPRLEDAISVLESKADPEGRFTIESVGTAWNNWEFGQKRVPSRWLTLLAWRVLNRFRE</sequence>
<dbReference type="InterPro" id="IPR008930">
    <property type="entry name" value="Terpenoid_cyclase/PrenylTrfase"/>
</dbReference>
<evidence type="ECO:0000313" key="2">
    <source>
        <dbReference type="Proteomes" id="UP000235653"/>
    </source>
</evidence>